<reference evidence="22 23" key="1">
    <citation type="submission" date="2020-10" db="EMBL/GenBank/DDBJ databases">
        <title>Olsenella immobilis sp.nov., isolated from the mud in a fermentation cellar used for the production of Chinese strong-flavoured liquor.</title>
        <authorList>
            <person name="Lu L."/>
        </authorList>
    </citation>
    <scope>NUCLEOTIDE SEQUENCE [LARGE SCALE GENOMIC DNA]</scope>
    <source>
        <strain evidence="22 23">LZLJ-2</strain>
    </source>
</reference>
<evidence type="ECO:0000259" key="21">
    <source>
        <dbReference type="SMART" id="SM00831"/>
    </source>
</evidence>
<dbReference type="InterPro" id="IPR023298">
    <property type="entry name" value="ATPase_P-typ_TM_dom_sf"/>
</dbReference>
<feature type="compositionally biased region" description="Low complexity" evidence="19">
    <location>
        <begin position="1"/>
        <end position="13"/>
    </location>
</feature>
<feature type="transmembrane region" description="Helical" evidence="20">
    <location>
        <begin position="309"/>
        <end position="328"/>
    </location>
</feature>
<keyword evidence="11" id="KW-0067">ATP-binding</keyword>
<feature type="transmembrane region" description="Helical" evidence="20">
    <location>
        <begin position="843"/>
        <end position="865"/>
    </location>
</feature>
<dbReference type="InterPro" id="IPR044492">
    <property type="entry name" value="P_typ_ATPase_HD_dom"/>
</dbReference>
<dbReference type="GO" id="GO:0005524">
    <property type="term" value="F:ATP binding"/>
    <property type="evidence" value="ECO:0007669"/>
    <property type="project" value="UniProtKB-KW"/>
</dbReference>
<evidence type="ECO:0000313" key="23">
    <source>
        <dbReference type="Proteomes" id="UP000593735"/>
    </source>
</evidence>
<dbReference type="Gene3D" id="1.20.1110.10">
    <property type="entry name" value="Calcium-transporting ATPase, transmembrane domain"/>
    <property type="match status" value="1"/>
</dbReference>
<dbReference type="GO" id="GO:0016887">
    <property type="term" value="F:ATP hydrolysis activity"/>
    <property type="evidence" value="ECO:0007669"/>
    <property type="project" value="InterPro"/>
</dbReference>
<keyword evidence="10" id="KW-0547">Nucleotide-binding</keyword>
<dbReference type="Pfam" id="PF00690">
    <property type="entry name" value="Cation_ATPase_N"/>
    <property type="match status" value="1"/>
</dbReference>
<evidence type="ECO:0000256" key="7">
    <source>
        <dbReference type="ARBA" id="ARBA00022519"/>
    </source>
</evidence>
<evidence type="ECO:0000256" key="9">
    <source>
        <dbReference type="ARBA" id="ARBA00022692"/>
    </source>
</evidence>
<gene>
    <name evidence="22" type="primary">mgtA</name>
    <name evidence="22" type="ORF">INP52_07865</name>
</gene>
<comment type="similarity">
    <text evidence="3">Belongs to the cation transport ATPase (P-type) (TC 3.A.3) family. Type IIIB subfamily.</text>
</comment>
<dbReference type="PANTHER" id="PTHR42861">
    <property type="entry name" value="CALCIUM-TRANSPORTING ATPASE"/>
    <property type="match status" value="1"/>
</dbReference>
<feature type="transmembrane region" description="Helical" evidence="20">
    <location>
        <begin position="89"/>
        <end position="108"/>
    </location>
</feature>
<dbReference type="PRINTS" id="PR01836">
    <property type="entry name" value="MGATPASE"/>
</dbReference>
<dbReference type="NCBIfam" id="NF011702">
    <property type="entry name" value="PRK15122.1"/>
    <property type="match status" value="1"/>
</dbReference>
<keyword evidence="23" id="KW-1185">Reference proteome</keyword>
<comment type="catalytic activity">
    <reaction evidence="18">
        <text>ATP + H2O = ADP + phosphate + H(+)</text>
        <dbReference type="Rhea" id="RHEA:13065"/>
        <dbReference type="ChEBI" id="CHEBI:15377"/>
        <dbReference type="ChEBI" id="CHEBI:15378"/>
        <dbReference type="ChEBI" id="CHEBI:30616"/>
        <dbReference type="ChEBI" id="CHEBI:43474"/>
        <dbReference type="ChEBI" id="CHEBI:456216"/>
    </reaction>
</comment>
<feature type="transmembrane region" description="Helical" evidence="20">
    <location>
        <begin position="695"/>
        <end position="719"/>
    </location>
</feature>
<evidence type="ECO:0000256" key="3">
    <source>
        <dbReference type="ARBA" id="ARBA00008746"/>
    </source>
</evidence>
<organism evidence="22 23">
    <name type="scientific">Thermophilibacter immobilis</name>
    <dbReference type="NCBI Taxonomy" id="2779519"/>
    <lineage>
        <taxon>Bacteria</taxon>
        <taxon>Bacillati</taxon>
        <taxon>Actinomycetota</taxon>
        <taxon>Coriobacteriia</taxon>
        <taxon>Coriobacteriales</taxon>
        <taxon>Atopobiaceae</taxon>
        <taxon>Thermophilibacter</taxon>
    </lineage>
</organism>
<dbReference type="NCBIfam" id="TIGR01494">
    <property type="entry name" value="ATPase_P-type"/>
    <property type="match status" value="1"/>
</dbReference>
<dbReference type="Gene3D" id="2.70.150.10">
    <property type="entry name" value="Calcium-transporting ATPase, cytoplasmic transduction domain A"/>
    <property type="match status" value="1"/>
</dbReference>
<dbReference type="InterPro" id="IPR036412">
    <property type="entry name" value="HAD-like_sf"/>
</dbReference>
<dbReference type="KEGG" id="tio:INP52_07865"/>
<evidence type="ECO:0000256" key="6">
    <source>
        <dbReference type="ARBA" id="ARBA00022475"/>
    </source>
</evidence>
<evidence type="ECO:0000256" key="17">
    <source>
        <dbReference type="ARBA" id="ARBA00047295"/>
    </source>
</evidence>
<comment type="function">
    <text evidence="1">Mediates magnesium influx to the cytosol.</text>
</comment>
<evidence type="ECO:0000256" key="15">
    <source>
        <dbReference type="ARBA" id="ARBA00023136"/>
    </source>
</evidence>
<dbReference type="GO" id="GO:0015444">
    <property type="term" value="F:P-type magnesium transporter activity"/>
    <property type="evidence" value="ECO:0007669"/>
    <property type="project" value="UniProtKB-EC"/>
</dbReference>
<evidence type="ECO:0000256" key="11">
    <source>
        <dbReference type="ARBA" id="ARBA00022840"/>
    </source>
</evidence>
<dbReference type="SFLD" id="SFLDS00003">
    <property type="entry name" value="Haloacid_Dehalogenase"/>
    <property type="match status" value="1"/>
</dbReference>
<dbReference type="InterPro" id="IPR023299">
    <property type="entry name" value="ATPase_P-typ_cyto_dom_N"/>
</dbReference>
<dbReference type="SUPFAM" id="SSF81660">
    <property type="entry name" value="Metal cation-transporting ATPase, ATP-binding domain N"/>
    <property type="match status" value="1"/>
</dbReference>
<feature type="transmembrane region" description="Helical" evidence="20">
    <location>
        <begin position="877"/>
        <end position="897"/>
    </location>
</feature>
<dbReference type="SUPFAM" id="SSF81665">
    <property type="entry name" value="Calcium ATPase, transmembrane domain M"/>
    <property type="match status" value="1"/>
</dbReference>
<dbReference type="SMART" id="SM00831">
    <property type="entry name" value="Cation_ATPase_N"/>
    <property type="match status" value="1"/>
</dbReference>
<dbReference type="Pfam" id="PF13246">
    <property type="entry name" value="Cation_ATPase"/>
    <property type="match status" value="1"/>
</dbReference>
<evidence type="ECO:0000313" key="22">
    <source>
        <dbReference type="EMBL" id="QOY60315.1"/>
    </source>
</evidence>
<evidence type="ECO:0000256" key="1">
    <source>
        <dbReference type="ARBA" id="ARBA00003954"/>
    </source>
</evidence>
<evidence type="ECO:0000256" key="10">
    <source>
        <dbReference type="ARBA" id="ARBA00022741"/>
    </source>
</evidence>
<dbReference type="InterPro" id="IPR008250">
    <property type="entry name" value="ATPase_P-typ_transduc_dom_A_sf"/>
</dbReference>
<keyword evidence="14 20" id="KW-1133">Transmembrane helix</keyword>
<evidence type="ECO:0000256" key="2">
    <source>
        <dbReference type="ARBA" id="ARBA00004429"/>
    </source>
</evidence>
<dbReference type="GO" id="GO:0005886">
    <property type="term" value="C:plasma membrane"/>
    <property type="evidence" value="ECO:0007669"/>
    <property type="project" value="UniProtKB-SubCell"/>
</dbReference>
<keyword evidence="6" id="KW-1003">Cell membrane</keyword>
<dbReference type="RefSeq" id="WP_194370643.1">
    <property type="nucleotide sequence ID" value="NZ_CP063767.1"/>
</dbReference>
<dbReference type="Proteomes" id="UP000593735">
    <property type="component" value="Chromosome"/>
</dbReference>
<feature type="domain" description="Cation-transporting P-type ATPase N-terminal" evidence="21">
    <location>
        <begin position="32"/>
        <end position="105"/>
    </location>
</feature>
<evidence type="ECO:0000256" key="14">
    <source>
        <dbReference type="ARBA" id="ARBA00022989"/>
    </source>
</evidence>
<protein>
    <recommendedName>
        <fullName evidence="5">Magnesium-transporting ATPase, P-type 1</fullName>
        <ecNumber evidence="4">7.2.2.14</ecNumber>
    </recommendedName>
    <alternativeName>
        <fullName evidence="16">Mg(2+) transport ATPase, P-type 1</fullName>
    </alternativeName>
</protein>
<evidence type="ECO:0000256" key="8">
    <source>
        <dbReference type="ARBA" id="ARBA00022553"/>
    </source>
</evidence>
<dbReference type="Gene3D" id="3.40.1110.10">
    <property type="entry name" value="Calcium-transporting ATPase, cytoplasmic domain N"/>
    <property type="match status" value="1"/>
</dbReference>
<dbReference type="Pfam" id="PF00689">
    <property type="entry name" value="Cation_ATPase_C"/>
    <property type="match status" value="1"/>
</dbReference>
<keyword evidence="9 20" id="KW-0812">Transmembrane</keyword>
<accession>A0A7S7RU60</accession>
<dbReference type="InterPro" id="IPR023214">
    <property type="entry name" value="HAD_sf"/>
</dbReference>
<evidence type="ECO:0000256" key="13">
    <source>
        <dbReference type="ARBA" id="ARBA00022967"/>
    </source>
</evidence>
<keyword evidence="15 20" id="KW-0472">Membrane</keyword>
<dbReference type="EC" id="7.2.2.14" evidence="4"/>
<feature type="region of interest" description="Disordered" evidence="19">
    <location>
        <begin position="1"/>
        <end position="21"/>
    </location>
</feature>
<evidence type="ECO:0000256" key="5">
    <source>
        <dbReference type="ARBA" id="ARBA00013555"/>
    </source>
</evidence>
<proteinExistence type="inferred from homology"/>
<feature type="transmembrane region" description="Helical" evidence="20">
    <location>
        <begin position="114"/>
        <end position="134"/>
    </location>
</feature>
<evidence type="ECO:0000256" key="20">
    <source>
        <dbReference type="SAM" id="Phobius"/>
    </source>
</evidence>
<comment type="catalytic activity">
    <reaction evidence="17">
        <text>Mg(2+)(out) + ATP + H2O = Mg(2+)(in) + ADP + phosphate + H(+)</text>
        <dbReference type="Rhea" id="RHEA:10260"/>
        <dbReference type="ChEBI" id="CHEBI:15377"/>
        <dbReference type="ChEBI" id="CHEBI:15378"/>
        <dbReference type="ChEBI" id="CHEBI:18420"/>
        <dbReference type="ChEBI" id="CHEBI:30616"/>
        <dbReference type="ChEBI" id="CHEBI:43474"/>
        <dbReference type="ChEBI" id="CHEBI:456216"/>
        <dbReference type="EC" id="7.2.2.14"/>
    </reaction>
</comment>
<sequence>MLLTTLLSRTPTRASKNQSQRTTVSGRSWLQHVAELSGAEVLDELGAHPRGLAADEVDAMRSFWGENRMAHTERPALPRRVLGAFADPFTYILVVIAIVSVLTDWAFAEASQRSLTTPAIIGLMVLISGVLRFVQNERSGNAAAALAEMIETTCNVEREGAGRAEVPLDEIVVGDVVHLCSGDIVPADLRILTARDLFVSQSSLTGESAPVEKRAAATEGDAADATVTDLESLVFLGSTVISGTATGVVVATGERTLFGEAAGSLGPMATARQTSSDAGIAATSRLLVGLMVVMVPAVFLISGLTKGDWLAALLFSLAVAVGLTPEMLPMLVTVCLGKGAVDLSGDRVIVKRLDAISDLGAMDVLCCDKTGTLTEDRVILERHLDVRGNRDVRVLRAAFLNSFFETGVKNLIDSAIIRRALEEDEDAEELCGRYTLVDELPFDFERRRLSVVVGDEAGRTRMICKGAIEEILSVCSQVELDAIREPLTPELERTVMARAAGLSERGMRVLGVALKDDPAGADRLTTADEKDMVLVGYLAFLDPPKETAAKAVRALAEHGVSTKVLTGDSSRVAVYVCETIGIPVEGVLTGSEVEAMDDAELTSRVERTSVFAKLAPASKARVVSTLRDLGHVVGFMGDGVNDAAAMGASDCGVSVDSAVDVAREAADVILLEKDLMVLERGIVCGRRTLANMFKYVKMTVSSNFGNIISVIVAATLLPFLPMGPVQLLLLNLIYDLTCTALPWDGVDDELVRGPRVWDSSSVKSFMFWMGPVSSLFDILTFVALFFWICPAVTGGTWGTLDATGQVVFVAVFQSGWFVESMWSQTLAVHLMRTARRPFLDSRAAAPLTVLGLAGIALATVLPFTPVAAALDFAALPASYFALLAGVVVGYVCVLALVKHLYVRRHGEFL</sequence>
<dbReference type="SUPFAM" id="SSF56784">
    <property type="entry name" value="HAD-like"/>
    <property type="match status" value="1"/>
</dbReference>
<dbReference type="InterPro" id="IPR006415">
    <property type="entry name" value="P-type_ATPase_IIIB"/>
</dbReference>
<dbReference type="AlphaFoldDB" id="A0A7S7RU60"/>
<comment type="subcellular location">
    <subcellularLocation>
        <location evidence="2">Cell inner membrane</location>
        <topology evidence="2">Multi-pass membrane protein</topology>
    </subcellularLocation>
</comment>
<dbReference type="CDD" id="cd02077">
    <property type="entry name" value="P-type_ATPase_Mg"/>
    <property type="match status" value="1"/>
</dbReference>
<keyword evidence="7" id="KW-0997">Cell inner membrane</keyword>
<dbReference type="SFLD" id="SFLDF00027">
    <property type="entry name" value="p-type_atpase"/>
    <property type="match status" value="1"/>
</dbReference>
<evidence type="ECO:0000256" key="4">
    <source>
        <dbReference type="ARBA" id="ARBA00012786"/>
    </source>
</evidence>
<keyword evidence="13" id="KW-1278">Translocase</keyword>
<dbReference type="InterPro" id="IPR004014">
    <property type="entry name" value="ATPase_P-typ_cation-transptr_N"/>
</dbReference>
<evidence type="ECO:0000256" key="18">
    <source>
        <dbReference type="ARBA" id="ARBA00049360"/>
    </source>
</evidence>
<dbReference type="InterPro" id="IPR001757">
    <property type="entry name" value="P_typ_ATPase"/>
</dbReference>
<dbReference type="Gene3D" id="3.40.50.1000">
    <property type="entry name" value="HAD superfamily/HAD-like"/>
    <property type="match status" value="1"/>
</dbReference>
<keyword evidence="12" id="KW-0460">Magnesium</keyword>
<dbReference type="PROSITE" id="PS00154">
    <property type="entry name" value="ATPASE_E1_E2"/>
    <property type="match status" value="1"/>
</dbReference>
<keyword evidence="8" id="KW-0597">Phosphoprotein</keyword>
<dbReference type="InterPro" id="IPR059000">
    <property type="entry name" value="ATPase_P-type_domA"/>
</dbReference>
<evidence type="ECO:0000256" key="12">
    <source>
        <dbReference type="ARBA" id="ARBA00022842"/>
    </source>
</evidence>
<dbReference type="EMBL" id="CP063767">
    <property type="protein sequence ID" value="QOY60315.1"/>
    <property type="molecule type" value="Genomic_DNA"/>
</dbReference>
<dbReference type="NCBIfam" id="TIGR01524">
    <property type="entry name" value="ATPase-IIIB_Mg"/>
    <property type="match status" value="1"/>
</dbReference>
<feature type="transmembrane region" description="Helical" evidence="20">
    <location>
        <begin position="765"/>
        <end position="788"/>
    </location>
</feature>
<dbReference type="SFLD" id="SFLDG00002">
    <property type="entry name" value="C1.7:_P-type_atpase_like"/>
    <property type="match status" value="1"/>
</dbReference>
<dbReference type="InterPro" id="IPR006068">
    <property type="entry name" value="ATPase_P-typ_cation-transptr_C"/>
</dbReference>
<evidence type="ECO:0000256" key="19">
    <source>
        <dbReference type="SAM" id="MobiDB-lite"/>
    </source>
</evidence>
<name>A0A7S7RU60_9ACTN</name>
<dbReference type="InterPro" id="IPR018303">
    <property type="entry name" value="ATPase_P-typ_P_site"/>
</dbReference>
<feature type="transmembrane region" description="Helical" evidence="20">
    <location>
        <begin position="286"/>
        <end position="303"/>
    </location>
</feature>
<evidence type="ECO:0000256" key="16">
    <source>
        <dbReference type="ARBA" id="ARBA00029806"/>
    </source>
</evidence>
<dbReference type="Pfam" id="PF00122">
    <property type="entry name" value="E1-E2_ATPase"/>
    <property type="match status" value="1"/>
</dbReference>
<dbReference type="SUPFAM" id="SSF81653">
    <property type="entry name" value="Calcium ATPase, transduction domain A"/>
    <property type="match status" value="1"/>
</dbReference>